<feature type="coiled-coil region" evidence="2">
    <location>
        <begin position="166"/>
        <end position="249"/>
    </location>
</feature>
<dbReference type="InterPro" id="IPR057309">
    <property type="entry name" value="PcsB_CC"/>
</dbReference>
<evidence type="ECO:0000256" key="2">
    <source>
        <dbReference type="SAM" id="Coils"/>
    </source>
</evidence>
<dbReference type="Pfam" id="PF24568">
    <property type="entry name" value="CC_PcsB"/>
    <property type="match status" value="1"/>
</dbReference>
<dbReference type="FunFam" id="2.70.70.10:FF:000006">
    <property type="entry name" value="M23 family peptidase"/>
    <property type="match status" value="1"/>
</dbReference>
<evidence type="ECO:0000259" key="3">
    <source>
        <dbReference type="Pfam" id="PF01551"/>
    </source>
</evidence>
<dbReference type="SUPFAM" id="SSF51261">
    <property type="entry name" value="Duplicated hybrid motif"/>
    <property type="match status" value="1"/>
</dbReference>
<dbReference type="Gene3D" id="2.70.70.10">
    <property type="entry name" value="Glucose Permease (Domain IIA)"/>
    <property type="match status" value="1"/>
</dbReference>
<evidence type="ECO:0000256" key="1">
    <source>
        <dbReference type="ARBA" id="ARBA00022729"/>
    </source>
</evidence>
<dbReference type="GO" id="GO:0004222">
    <property type="term" value="F:metalloendopeptidase activity"/>
    <property type="evidence" value="ECO:0007669"/>
    <property type="project" value="TreeGrafter"/>
</dbReference>
<dbReference type="CDD" id="cd12797">
    <property type="entry name" value="M23_peptidase"/>
    <property type="match status" value="1"/>
</dbReference>
<dbReference type="InterPro" id="IPR050570">
    <property type="entry name" value="Cell_wall_metabolism_enzyme"/>
</dbReference>
<keyword evidence="2" id="KW-0175">Coiled coil</keyword>
<keyword evidence="1" id="KW-0732">Signal</keyword>
<dbReference type="AlphaFoldDB" id="A0AAT9LCB2"/>
<dbReference type="PANTHER" id="PTHR21666">
    <property type="entry name" value="PEPTIDASE-RELATED"/>
    <property type="match status" value="1"/>
</dbReference>
<feature type="domain" description="M23ase beta-sheet core" evidence="3">
    <location>
        <begin position="287"/>
        <end position="380"/>
    </location>
</feature>
<dbReference type="Gene3D" id="6.10.250.3150">
    <property type="match status" value="1"/>
</dbReference>
<dbReference type="Pfam" id="PF01551">
    <property type="entry name" value="Peptidase_M23"/>
    <property type="match status" value="1"/>
</dbReference>
<accession>A0AAT9LCB2</accession>
<gene>
    <name evidence="5" type="ORF">IMF26_07735</name>
</gene>
<dbReference type="EMBL" id="CP062796">
    <property type="protein sequence ID" value="QUL97957.1"/>
    <property type="molecule type" value="Genomic_DNA"/>
</dbReference>
<organism evidence="5">
    <name type="scientific">Candidatus Fermentithermobacillus carboniphilus</name>
    <dbReference type="NCBI Taxonomy" id="3085328"/>
    <lineage>
        <taxon>Bacteria</taxon>
        <taxon>Bacillati</taxon>
        <taxon>Bacillota</taxon>
        <taxon>Candidatus Fermentithermobacillia</taxon>
        <taxon>Candidatus Fermentithermobacillales</taxon>
        <taxon>Candidatus Fermentithermobacillaceae</taxon>
        <taxon>Candidatus Fermentithermobacillus</taxon>
    </lineage>
</organism>
<proteinExistence type="predicted"/>
<dbReference type="PANTHER" id="PTHR21666:SF289">
    <property type="entry name" value="L-ALA--D-GLU ENDOPEPTIDASE"/>
    <property type="match status" value="1"/>
</dbReference>
<sequence>MRMKRFYFSFLLFIAGLFLWAIISSSLSSPCEAGVLDDKLKELEQMQKDIDNYRNQIESKKRTEQSITKELEKLEMQLTLSEKELSYIRARIQYLTDRVQETKTEIAAIEAKLESQKKAFNERLVAMYKAGSISYLEVLLDSKSLSDFMARLYYLREIAQQDARLIEEYNAAHKDLLDKKAALEKDLQDLSASKREEEQKRAVLASRSQDRERYLAQVQADRKKLEQALDEMERESKALEKIIQELQAQGHRPEKASLSMIRPVSGGWISSYYGNRLHPILNYYRWHSGIDIAVDAGTPIKAAEDGTVIFAGMNGGYGNCVILDHGGGISTLYAHASRILVTKGQEVSKGQTIALVGSTGLSTGPHLHFEVRVNGQTQDPLKWIP</sequence>
<protein>
    <submittedName>
        <fullName evidence="5">Peptidoglycan DD-metalloendopeptidase family protein</fullName>
    </submittedName>
</protein>
<name>A0AAT9LCB2_9FIRM</name>
<feature type="domain" description="Peptidoglycan hydrolase PcsB coiled-coil" evidence="4">
    <location>
        <begin position="106"/>
        <end position="178"/>
    </location>
</feature>
<evidence type="ECO:0000313" key="5">
    <source>
        <dbReference type="EMBL" id="QUL97957.1"/>
    </source>
</evidence>
<evidence type="ECO:0000259" key="4">
    <source>
        <dbReference type="Pfam" id="PF24568"/>
    </source>
</evidence>
<feature type="coiled-coil region" evidence="2">
    <location>
        <begin position="36"/>
        <end position="119"/>
    </location>
</feature>
<dbReference type="InterPro" id="IPR016047">
    <property type="entry name" value="M23ase_b-sheet_dom"/>
</dbReference>
<dbReference type="InterPro" id="IPR011055">
    <property type="entry name" value="Dup_hybrid_motif"/>
</dbReference>
<reference evidence="5" key="1">
    <citation type="submission" date="2020-10" db="EMBL/GenBank/DDBJ databases">
        <authorList>
            <person name="Kadnikov V."/>
            <person name="Beletsky A.V."/>
            <person name="Mardanov A.V."/>
            <person name="Karnachuk O.V."/>
            <person name="Ravin N.V."/>
        </authorList>
    </citation>
    <scope>NUCLEOTIDE SEQUENCE</scope>
    <source>
        <strain evidence="5">Bu02</strain>
    </source>
</reference>
<reference evidence="5" key="2">
    <citation type="journal article" date="2023" name="Biology">
        <title>Prokaryotic Life Associated with Coal-Fire Gas Vents Revealed by Metagenomics.</title>
        <authorList>
            <person name="Kadnikov V.V."/>
            <person name="Mardanov A.V."/>
            <person name="Beletsky A.V."/>
            <person name="Karnachuk O.V."/>
            <person name="Ravin N.V."/>
        </authorList>
    </citation>
    <scope>NUCLEOTIDE SEQUENCE</scope>
    <source>
        <strain evidence="5">Bu02</strain>
    </source>
</reference>
<dbReference type="KEGG" id="fcz:IMF26_07735"/>